<proteinExistence type="predicted"/>
<protein>
    <submittedName>
        <fullName evidence="1">Uncharacterized protein</fullName>
    </submittedName>
</protein>
<reference evidence="1" key="1">
    <citation type="submission" date="2022-12" db="EMBL/GenBank/DDBJ databases">
        <authorList>
            <person name="Deng Y."/>
            <person name="Zhang Y.-Q."/>
        </authorList>
    </citation>
    <scope>NUCLEOTIDE SEQUENCE</scope>
    <source>
        <strain evidence="1">CPCC 205372</strain>
    </source>
</reference>
<keyword evidence="2" id="KW-1185">Reference proteome</keyword>
<dbReference type="Proteomes" id="UP001142153">
    <property type="component" value="Unassembled WGS sequence"/>
</dbReference>
<evidence type="ECO:0000313" key="1">
    <source>
        <dbReference type="EMBL" id="MCZ8377563.1"/>
    </source>
</evidence>
<sequence length="289" mass="31759">MTQFAGAYRQARGNGAAHAAALDAATQETLSRRTGRADDRNTVPHRVAEVWLDPEPACGLADGDWFGDGSFDVAPRHIDLLRQMRFVWNTAERGAPMLDPQRPYGGRDLLTQLQGAFGVEHDDDVARAHVEMLFVLTRALRHASLPPGRYALHNIDARDVREAMRGYGASDADLGLDADGMVTIDHDQLRLLRAIEVRWPSRSDCEDRLDSGRYPAATADPKRPYGDFTVIEVDMARILGVLPPAPADGIFDPGPELAGRLARLHWQMLVAMQVFVEEADLSPGVYGLG</sequence>
<organism evidence="1 2">
    <name type="scientific">Mycobacterium hippophais</name>
    <dbReference type="NCBI Taxonomy" id="3016340"/>
    <lineage>
        <taxon>Bacteria</taxon>
        <taxon>Bacillati</taxon>
        <taxon>Actinomycetota</taxon>
        <taxon>Actinomycetes</taxon>
        <taxon>Mycobacteriales</taxon>
        <taxon>Mycobacteriaceae</taxon>
        <taxon>Mycobacterium</taxon>
    </lineage>
</organism>
<evidence type="ECO:0000313" key="2">
    <source>
        <dbReference type="Proteomes" id="UP001142153"/>
    </source>
</evidence>
<dbReference type="EMBL" id="JAPZPY010000001">
    <property type="protein sequence ID" value="MCZ8377563.1"/>
    <property type="molecule type" value="Genomic_DNA"/>
</dbReference>
<accession>A0ABT4PLW5</accession>
<name>A0ABT4PLW5_9MYCO</name>
<dbReference type="RefSeq" id="WP_269892435.1">
    <property type="nucleotide sequence ID" value="NZ_JAPZPY010000001.1"/>
</dbReference>
<comment type="caution">
    <text evidence="1">The sequence shown here is derived from an EMBL/GenBank/DDBJ whole genome shotgun (WGS) entry which is preliminary data.</text>
</comment>
<gene>
    <name evidence="1" type="ORF">O6P37_01670</name>
</gene>